<dbReference type="Gene3D" id="3.10.20.30">
    <property type="match status" value="1"/>
</dbReference>
<dbReference type="InterPro" id="IPR001041">
    <property type="entry name" value="2Fe-2S_ferredoxin-type"/>
</dbReference>
<dbReference type="Pfam" id="PF00111">
    <property type="entry name" value="Fer2"/>
    <property type="match status" value="1"/>
</dbReference>
<feature type="domain" description="2Fe-2S ferredoxin-type" evidence="1">
    <location>
        <begin position="205"/>
        <end position="298"/>
    </location>
</feature>
<evidence type="ECO:0000313" key="3">
    <source>
        <dbReference type="Proteomes" id="UP000606720"/>
    </source>
</evidence>
<dbReference type="SUPFAM" id="SSF56507">
    <property type="entry name" value="Methionine synthase activation domain-like"/>
    <property type="match status" value="1"/>
</dbReference>
<dbReference type="InterPro" id="IPR036010">
    <property type="entry name" value="2Fe-2S_ferredoxin-like_sf"/>
</dbReference>
<proteinExistence type="predicted"/>
<dbReference type="InterPro" id="IPR027980">
    <property type="entry name" value="RACo_C"/>
</dbReference>
<dbReference type="GO" id="GO:0008705">
    <property type="term" value="F:methionine synthase activity"/>
    <property type="evidence" value="ECO:0007669"/>
    <property type="project" value="InterPro"/>
</dbReference>
<evidence type="ECO:0000259" key="1">
    <source>
        <dbReference type="PROSITE" id="PS51085"/>
    </source>
</evidence>
<dbReference type="SUPFAM" id="SSF54292">
    <property type="entry name" value="2Fe-2S ferredoxin-like"/>
    <property type="match status" value="1"/>
</dbReference>
<dbReference type="AlphaFoldDB" id="A0A923LQC5"/>
<keyword evidence="3" id="KW-1185">Reference proteome</keyword>
<dbReference type="Gene3D" id="3.40.109.40">
    <property type="match status" value="1"/>
</dbReference>
<dbReference type="InterPro" id="IPR041414">
    <property type="entry name" value="Raco-like_middle"/>
</dbReference>
<protein>
    <submittedName>
        <fullName evidence="2">DUF4445 domain-containing protein</fullName>
    </submittedName>
</protein>
<dbReference type="PANTHER" id="PTHR42895">
    <property type="entry name" value="IRON-SULFUR CLUSTER-BINDING PROTEIN-RELATED"/>
    <property type="match status" value="1"/>
</dbReference>
<dbReference type="InterPro" id="IPR042259">
    <property type="entry name" value="Raco-like_middle_sf"/>
</dbReference>
<dbReference type="Gene3D" id="3.30.420.480">
    <property type="entry name" value="Domain of unknown function (DUF4445)"/>
    <property type="match status" value="1"/>
</dbReference>
<dbReference type="PANTHER" id="PTHR42895:SF2">
    <property type="entry name" value="IRON-SULFUR CLUSTER PROTEIN"/>
    <property type="match status" value="1"/>
</dbReference>
<dbReference type="Pfam" id="PF14574">
    <property type="entry name" value="RACo_C_ter"/>
    <property type="match status" value="1"/>
</dbReference>
<dbReference type="EMBL" id="JACOPH010000006">
    <property type="protein sequence ID" value="MBC5714326.1"/>
    <property type="molecule type" value="Genomic_DNA"/>
</dbReference>
<dbReference type="InterPro" id="IPR037010">
    <property type="entry name" value="VitB12-dep_Met_synth_activ_sf"/>
</dbReference>
<dbReference type="Proteomes" id="UP000606720">
    <property type="component" value="Unassembled WGS sequence"/>
</dbReference>
<dbReference type="GO" id="GO:0051536">
    <property type="term" value="F:iron-sulfur cluster binding"/>
    <property type="evidence" value="ECO:0007669"/>
    <property type="project" value="InterPro"/>
</dbReference>
<dbReference type="InterPro" id="IPR012675">
    <property type="entry name" value="Beta-grasp_dom_sf"/>
</dbReference>
<evidence type="ECO:0000313" key="2">
    <source>
        <dbReference type="EMBL" id="MBC5714326.1"/>
    </source>
</evidence>
<dbReference type="PROSITE" id="PS51085">
    <property type="entry name" value="2FE2S_FER_2"/>
    <property type="match status" value="1"/>
</dbReference>
<dbReference type="Pfam" id="PF17651">
    <property type="entry name" value="Raco_middle"/>
    <property type="match status" value="1"/>
</dbReference>
<dbReference type="RefSeq" id="WP_186867046.1">
    <property type="nucleotide sequence ID" value="NZ_JACOPH010000006.1"/>
</dbReference>
<dbReference type="CDD" id="cd00207">
    <property type="entry name" value="fer2"/>
    <property type="match status" value="1"/>
</dbReference>
<accession>A0A923LQC5</accession>
<comment type="caution">
    <text evidence="2">The sequence shown here is derived from an EMBL/GenBank/DDBJ whole genome shotgun (WGS) entry which is preliminary data.</text>
</comment>
<reference evidence="2" key="1">
    <citation type="submission" date="2020-08" db="EMBL/GenBank/DDBJ databases">
        <title>Genome public.</title>
        <authorList>
            <person name="Liu C."/>
            <person name="Sun Q."/>
        </authorList>
    </citation>
    <scope>NUCLEOTIDE SEQUENCE</scope>
    <source>
        <strain evidence="2">BX1005</strain>
    </source>
</reference>
<dbReference type="InterPro" id="IPR052911">
    <property type="entry name" value="Corrinoid_activation_enz"/>
</dbReference>
<gene>
    <name evidence="2" type="ORF">H8S17_08895</name>
</gene>
<organism evidence="2 3">
    <name type="scientific">Roseburia zhanii</name>
    <dbReference type="NCBI Taxonomy" id="2763064"/>
    <lineage>
        <taxon>Bacteria</taxon>
        <taxon>Bacillati</taxon>
        <taxon>Bacillota</taxon>
        <taxon>Clostridia</taxon>
        <taxon>Lachnospirales</taxon>
        <taxon>Lachnospiraceae</taxon>
        <taxon>Roseburia</taxon>
    </lineage>
</organism>
<name>A0A923LQC5_9FIRM</name>
<sequence>MNDIRLLTGKNIIPDFDTAAGLLGCRGVESKSGIKAVYETLFPLVKRYMRPKAAFLIDGQNRYLYVILTLGSGISRLPQRSDIRNDMLKVMMADAMADSCIFAFEEQILPMLSQSCLLEGFGILRRCEIPSEEFEITKQKEIYDKLDAKRTLGLTMTSGYMLEPVKSMCLLFELTEDTDRQNFKHDCNACNNQSCTLRKEEHVWLEITTAEQAEPRHICAKKEENLLAVLREHGMEVFAYCGGSGICGKCAITITKGDPAVTLADRTFFSKEQLAAGKRLACQMILQEDLGIYLGNSKEQFQALGSMRIQLRLDENASYQAEDYGVAVDIGTTTLAFALLKRQTGEVIDVYTMVNHQRSYGADVISRIQAANGQNGKKLTTCILTDIKNGFHILQKRNPQKKISSVVIAGNTVMMHLLRGYSCLGFTKYPFTKISLDMEELSFAKLLSQTDDVKAEAVKSDIEDISVTILPGISAFVGADITAGIFVCDMIKAGQISLLLDLGTNGEMALRTNTGIYVTSTAAGPAFEGGNIRWGMGSVDGAIANAKFVDGRLTVHTIGEKKPAGICGTGVIETVAELLQAGIIDANGKLKEPYFKTGYPLAENAQGEKICLTQADIREIQMAKAAVRAGIEVLCMRAGVTYQQIEQVYLAGGFGYYLDVKKAAVIGILPQELAEKTTAAGNTALGGALQYLETPEKKALMEVVSEAGEVSLAEDEAFKERYISYMGF</sequence>